<accession>M0WE92</accession>
<dbReference type="InterPro" id="IPR046527">
    <property type="entry name" value="PIR2-like_helical"/>
</dbReference>
<feature type="domain" description="PIR2-like helical" evidence="2">
    <location>
        <begin position="79"/>
        <end position="196"/>
    </location>
</feature>
<dbReference type="InterPro" id="IPR022059">
    <property type="entry name" value="DUF3615"/>
</dbReference>
<evidence type="ECO:0000259" key="1">
    <source>
        <dbReference type="Pfam" id="PF12274"/>
    </source>
</evidence>
<reference evidence="3" key="2">
    <citation type="submission" date="2020-10" db="EMBL/GenBank/DDBJ databases">
        <authorList>
            <person name="Scholz U."/>
            <person name="Mascher M."/>
            <person name="Fiebig A."/>
        </authorList>
    </citation>
    <scope>NUCLEOTIDE SEQUENCE [LARGE SCALE GENOMIC DNA]</scope>
    <source>
        <strain evidence="3">cv. Morex</strain>
    </source>
</reference>
<dbReference type="AlphaFoldDB" id="M0WE92"/>
<dbReference type="ExpressionAtlas" id="M0WE92">
    <property type="expression patterns" value="baseline"/>
</dbReference>
<evidence type="ECO:0000259" key="2">
    <source>
        <dbReference type="Pfam" id="PF20235"/>
    </source>
</evidence>
<dbReference type="PANTHER" id="PTHR33120">
    <property type="entry name" value="EXPRESSED PROTEIN-RELATED"/>
    <property type="match status" value="1"/>
</dbReference>
<dbReference type="EnsemblPlants" id="HORVU.MOREX.r3.3HG0246350.1">
    <property type="protein sequence ID" value="HORVU.MOREX.r3.3HG0246350.1"/>
    <property type="gene ID" value="HORVU.MOREX.r3.3HG0246350"/>
</dbReference>
<dbReference type="OMA" id="NKLHYSH"/>
<reference evidence="3" key="3">
    <citation type="submission" date="2022-01" db="UniProtKB">
        <authorList>
            <consortium name="EnsemblPlants"/>
        </authorList>
    </citation>
    <scope>IDENTIFICATION</scope>
    <source>
        <strain evidence="3">subsp. vulgare</strain>
    </source>
</reference>
<dbReference type="PaxDb" id="4513-MLOC_5023.1"/>
<keyword evidence="4" id="KW-1185">Reference proteome</keyword>
<dbReference type="Gramene" id="HORVU.MOREX.r2.3HG0204520.1">
    <property type="protein sequence ID" value="HORVU.MOREX.r2.3HG0204520.1"/>
    <property type="gene ID" value="HORVU.MOREX.r2.3HG0204520"/>
</dbReference>
<organism evidence="3 4">
    <name type="scientific">Hordeum vulgare subsp. vulgare</name>
    <name type="common">Domesticated barley</name>
    <dbReference type="NCBI Taxonomy" id="112509"/>
    <lineage>
        <taxon>Eukaryota</taxon>
        <taxon>Viridiplantae</taxon>
        <taxon>Streptophyta</taxon>
        <taxon>Embryophyta</taxon>
        <taxon>Tracheophyta</taxon>
        <taxon>Spermatophyta</taxon>
        <taxon>Magnoliopsida</taxon>
        <taxon>Liliopsida</taxon>
        <taxon>Poales</taxon>
        <taxon>Poaceae</taxon>
        <taxon>BOP clade</taxon>
        <taxon>Pooideae</taxon>
        <taxon>Triticodae</taxon>
        <taxon>Triticeae</taxon>
        <taxon>Hordeinae</taxon>
        <taxon>Hordeum</taxon>
    </lineage>
</organism>
<evidence type="ECO:0000313" key="3">
    <source>
        <dbReference type="EnsemblPlants" id="HORVU.MOREX.r3.3HG0246350.1"/>
    </source>
</evidence>
<dbReference type="FunCoup" id="M0WE92">
    <property type="interactions" value="585"/>
</dbReference>
<dbReference type="Pfam" id="PF12274">
    <property type="entry name" value="DUF3615"/>
    <property type="match status" value="1"/>
</dbReference>
<dbReference type="InParanoid" id="M0WE92"/>
<name>M0WE92_HORVV</name>
<dbReference type="PANTHER" id="PTHR33120:SF60">
    <property type="entry name" value="PIR2-LIKE HELICAL DOMAIN-CONTAINING PROTEIN"/>
    <property type="match status" value="1"/>
</dbReference>
<reference evidence="4" key="1">
    <citation type="journal article" date="2012" name="Nature">
        <title>A physical, genetic and functional sequence assembly of the barley genome.</title>
        <authorList>
            <consortium name="The International Barley Genome Sequencing Consortium"/>
            <person name="Mayer K.F."/>
            <person name="Waugh R."/>
            <person name="Brown J.W."/>
            <person name="Schulman A."/>
            <person name="Langridge P."/>
            <person name="Platzer M."/>
            <person name="Fincher G.B."/>
            <person name="Muehlbauer G.J."/>
            <person name="Sato K."/>
            <person name="Close T.J."/>
            <person name="Wise R.P."/>
            <person name="Stein N."/>
        </authorList>
    </citation>
    <scope>NUCLEOTIDE SEQUENCE [LARGE SCALE GENOMIC DNA]</scope>
    <source>
        <strain evidence="4">cv. Morex</strain>
    </source>
</reference>
<dbReference type="eggNOG" id="ENOG502R3DQ">
    <property type="taxonomic scope" value="Eukaryota"/>
</dbReference>
<evidence type="ECO:0000313" key="4">
    <source>
        <dbReference type="Proteomes" id="UP000011116"/>
    </source>
</evidence>
<sequence>MSPPVKVSKILGARCCLPPAAVKLLARLLRASISLGADRKKKRKRGELTPRNTESVEWKPGMHGTFRHTQTLKLLLLGKIHGFYLEALARLPRDGLRKLHYCSLIKGGYCYGPMDPVSNIIFNTIWYGTAFPMHQDFEFDFQVDMICTRTLMRIECCSLYGIVAFLRARFSSLSEHDALWHLLLANVNLRLAMEMVEQSGFLIGGTDLDAYKKAAVDSWHSDPDALVKFTTLSLDIEPTKLSHMLTQTLNDSTVEHLAMLVSKSSSTKSKEHTLLLNEVSSCSEILNENQKKLIPAIRRKFKADQDFYVRKVNAALNKFSQQKGVDYELHIICGVNPKVTEGSTAFLFKKRFKYEYFHINFLAAPKGSDTATTPRELFFAECTNGDKDEEERPSLCFPVLCSSIDDTRCFCCEHNGIKIVHPFFETYNGRRDDFQEMASGRQDVLIQTIISRYEFEVDGMFTLKEDWIYFDPNMDGKIAQMNPIPDWARKVREWGRIF</sequence>
<dbReference type="Gramene" id="HORVU.MOREX.r3.3HG0246350.1">
    <property type="protein sequence ID" value="HORVU.MOREX.r3.3HG0246350.1"/>
    <property type="gene ID" value="HORVU.MOREX.r3.3HG0246350"/>
</dbReference>
<proteinExistence type="predicted"/>
<dbReference type="Pfam" id="PF20235">
    <property type="entry name" value="PIR2-like_helical"/>
    <property type="match status" value="1"/>
</dbReference>
<protein>
    <submittedName>
        <fullName evidence="3">Uncharacterized protein</fullName>
    </submittedName>
</protein>
<feature type="domain" description="DUF3615" evidence="1">
    <location>
        <begin position="312"/>
        <end position="422"/>
    </location>
</feature>
<dbReference type="Proteomes" id="UP000011116">
    <property type="component" value="Chromosome 3H"/>
</dbReference>